<dbReference type="GO" id="GO:0050270">
    <property type="term" value="F:S-adenosylhomocysteine deaminase activity"/>
    <property type="evidence" value="ECO:0007669"/>
    <property type="project" value="UniProtKB-UniRule"/>
</dbReference>
<dbReference type="CDD" id="cd01298">
    <property type="entry name" value="ATZ_TRZ_like"/>
    <property type="match status" value="1"/>
</dbReference>
<keyword evidence="1 4" id="KW-0479">Metal-binding</keyword>
<dbReference type="PANTHER" id="PTHR43794">
    <property type="entry name" value="AMINOHYDROLASE SSNA-RELATED"/>
    <property type="match status" value="1"/>
</dbReference>
<feature type="binding site" evidence="4">
    <location>
        <position position="62"/>
    </location>
    <ligand>
        <name>Zn(2+)</name>
        <dbReference type="ChEBI" id="CHEBI:29105"/>
    </ligand>
</feature>
<comment type="catalytic activity">
    <reaction evidence="4">
        <text>S-methyl-5'-thioadenosine + H2O + H(+) = S-methyl-5'-thioinosine + NH4(+)</text>
        <dbReference type="Rhea" id="RHEA:25025"/>
        <dbReference type="ChEBI" id="CHEBI:15377"/>
        <dbReference type="ChEBI" id="CHEBI:15378"/>
        <dbReference type="ChEBI" id="CHEBI:17509"/>
        <dbReference type="ChEBI" id="CHEBI:28938"/>
        <dbReference type="ChEBI" id="CHEBI:48595"/>
        <dbReference type="EC" id="3.5.4.31"/>
    </reaction>
</comment>
<dbReference type="EMBL" id="LYPA01000043">
    <property type="protein sequence ID" value="OBR66889.1"/>
    <property type="molecule type" value="Genomic_DNA"/>
</dbReference>
<feature type="binding site" evidence="4">
    <location>
        <position position="91"/>
    </location>
    <ligand>
        <name>substrate</name>
    </ligand>
</feature>
<keyword evidence="2 4" id="KW-0378">Hydrolase</keyword>
<dbReference type="GO" id="GO:0090614">
    <property type="term" value="F:5'-methylthioadenosine deaminase activity"/>
    <property type="evidence" value="ECO:0007669"/>
    <property type="project" value="UniProtKB-UniRule"/>
</dbReference>
<comment type="cofactor">
    <cofactor evidence="4">
        <name>Zn(2+)</name>
        <dbReference type="ChEBI" id="CHEBI:29105"/>
    </cofactor>
    <text evidence="4">Binds 1 zinc ion per subunit.</text>
</comment>
<name>A0A1A5YMP8_9BACL</name>
<proteinExistence type="inferred from homology"/>
<dbReference type="InterPro" id="IPR032466">
    <property type="entry name" value="Metal_Hydrolase"/>
</dbReference>
<organism evidence="6 7">
    <name type="scientific">Paenibacillus oryzae</name>
    <dbReference type="NCBI Taxonomy" id="1844972"/>
    <lineage>
        <taxon>Bacteria</taxon>
        <taxon>Bacillati</taxon>
        <taxon>Bacillota</taxon>
        <taxon>Bacilli</taxon>
        <taxon>Bacillales</taxon>
        <taxon>Paenibacillaceae</taxon>
        <taxon>Paenibacillus</taxon>
    </lineage>
</organism>
<feature type="domain" description="Amidohydrolase-related" evidence="5">
    <location>
        <begin position="53"/>
        <end position="410"/>
    </location>
</feature>
<dbReference type="InterPro" id="IPR011059">
    <property type="entry name" value="Metal-dep_hydrolase_composite"/>
</dbReference>
<comment type="similarity">
    <text evidence="4">Belongs to the metallo-dependent hydrolases superfamily. MTA/SAH deaminase family.</text>
</comment>
<comment type="caution">
    <text evidence="6">The sequence shown here is derived from an EMBL/GenBank/DDBJ whole genome shotgun (WGS) entry which is preliminary data.</text>
</comment>
<dbReference type="InterPro" id="IPR050287">
    <property type="entry name" value="MTA/SAH_deaminase"/>
</dbReference>
<dbReference type="Gene3D" id="2.30.40.10">
    <property type="entry name" value="Urease, subunit C, domain 1"/>
    <property type="match status" value="1"/>
</dbReference>
<comment type="caution">
    <text evidence="4">Lacks conserved residue(s) required for the propagation of feature annotation.</text>
</comment>
<feature type="binding site" evidence="4">
    <location>
        <position position="64"/>
    </location>
    <ligand>
        <name>Zn(2+)</name>
        <dbReference type="ChEBI" id="CHEBI:29105"/>
    </ligand>
</feature>
<evidence type="ECO:0000256" key="3">
    <source>
        <dbReference type="ARBA" id="ARBA00022833"/>
    </source>
</evidence>
<dbReference type="Pfam" id="PF01979">
    <property type="entry name" value="Amidohydro_1"/>
    <property type="match status" value="1"/>
</dbReference>
<evidence type="ECO:0000313" key="7">
    <source>
        <dbReference type="Proteomes" id="UP000092024"/>
    </source>
</evidence>
<feature type="binding site" evidence="4">
    <location>
        <position position="221"/>
    </location>
    <ligand>
        <name>substrate</name>
    </ligand>
</feature>
<evidence type="ECO:0000313" key="6">
    <source>
        <dbReference type="EMBL" id="OBR66889.1"/>
    </source>
</evidence>
<dbReference type="AlphaFoldDB" id="A0A1A5YMP8"/>
<dbReference type="RefSeq" id="WP_068681278.1">
    <property type="nucleotide sequence ID" value="NZ_LYPA01000043.1"/>
</dbReference>
<protein>
    <recommendedName>
        <fullName evidence="4">5-methylthioadenosine/S-adenosylhomocysteine deaminase</fullName>
        <shortName evidence="4">MTA/SAH deaminase</shortName>
        <ecNumber evidence="4">3.5.4.28</ecNumber>
        <ecNumber evidence="4">3.5.4.31</ecNumber>
    </recommendedName>
</protein>
<dbReference type="FunFam" id="3.20.20.140:FF:000014">
    <property type="entry name" value="5-methylthioadenosine/S-adenosylhomocysteine deaminase"/>
    <property type="match status" value="1"/>
</dbReference>
<accession>A0A1A5YMP8</accession>
<evidence type="ECO:0000259" key="5">
    <source>
        <dbReference type="Pfam" id="PF01979"/>
    </source>
</evidence>
<dbReference type="EC" id="3.5.4.31" evidence="4"/>
<keyword evidence="3 4" id="KW-0862">Zinc</keyword>
<dbReference type="NCBIfam" id="NF005557">
    <property type="entry name" value="PRK07228.1"/>
    <property type="match status" value="1"/>
</dbReference>
<dbReference type="Proteomes" id="UP000092024">
    <property type="component" value="Unassembled WGS sequence"/>
</dbReference>
<dbReference type="STRING" id="1844972.A7K91_16795"/>
<dbReference type="SUPFAM" id="SSF51338">
    <property type="entry name" value="Composite domain of metallo-dependent hydrolases"/>
    <property type="match status" value="1"/>
</dbReference>
<dbReference type="EC" id="3.5.4.28" evidence="4"/>
<evidence type="ECO:0000256" key="2">
    <source>
        <dbReference type="ARBA" id="ARBA00022801"/>
    </source>
</evidence>
<dbReference type="HAMAP" id="MF_01281">
    <property type="entry name" value="MTA_SAH_deamin"/>
    <property type="match status" value="1"/>
</dbReference>
<evidence type="ECO:0000256" key="4">
    <source>
        <dbReference type="HAMAP-Rule" id="MF_01281"/>
    </source>
</evidence>
<dbReference type="Gene3D" id="3.20.20.140">
    <property type="entry name" value="Metal-dependent hydrolases"/>
    <property type="match status" value="1"/>
</dbReference>
<sequence length="451" mass="49762">MSSILIKNAQIVAMDEKGTVDTGDVLIEGGVISRVGGTIDTEADKVIHAAGKVLLPGFVQTHIHLCQTLFRGRADDLELLDWLKQRIWPLEAAHDEESIYYSAMLGIGELLRSGTTTILDMETVHHTDAAFRAIEESGIRALSGKVMMDYGDEVPLPLRENTEQSLRDSVELLEKWHGRDNGRISYVFCPRFVVSCTEELLVGVRNLSQRYGVKVHTHASENIGEIALVERERGMRNVAYLDHIGLASPDLILVHCVWLDEAEKRIIRERGVKVTHCPGSNMKLASGVAEVPDLLGRHIHVGLGSDGAPCNNTLDMFSEMRLAALAQKTLHGPTVMNARQVLRMATMGGAEVLGLEKEIGSIEEGKKGDLILLELDEFHAYPSFQADPYSRIVYSAGYSDVDTVMVNGKLLMENKSLLTINKRNVLREADRSIERLLKRLPNIVGAVGSKA</sequence>
<dbReference type="OrthoDB" id="9807210at2"/>
<feature type="binding site" evidence="4">
    <location>
        <position position="306"/>
    </location>
    <ligand>
        <name>substrate</name>
    </ligand>
</feature>
<dbReference type="InterPro" id="IPR006680">
    <property type="entry name" value="Amidohydro-rel"/>
</dbReference>
<gene>
    <name evidence="4" type="primary">mtaD</name>
    <name evidence="6" type="ORF">A7K91_16795</name>
</gene>
<dbReference type="SUPFAM" id="SSF51556">
    <property type="entry name" value="Metallo-dependent hydrolases"/>
    <property type="match status" value="1"/>
</dbReference>
<reference evidence="6 7" key="1">
    <citation type="submission" date="2016-05" db="EMBL/GenBank/DDBJ databases">
        <title>Paenibacillus oryzae. sp. nov., isolated from the rice root.</title>
        <authorList>
            <person name="Zhang J."/>
            <person name="Zhang X."/>
        </authorList>
    </citation>
    <scope>NUCLEOTIDE SEQUENCE [LARGE SCALE GENOMIC DNA]</scope>
    <source>
        <strain evidence="6 7">1DrF-4</strain>
    </source>
</reference>
<keyword evidence="7" id="KW-1185">Reference proteome</keyword>
<comment type="catalytic activity">
    <reaction evidence="4">
        <text>S-adenosyl-L-homocysteine + H2O + H(+) = S-inosyl-L-homocysteine + NH4(+)</text>
        <dbReference type="Rhea" id="RHEA:20716"/>
        <dbReference type="ChEBI" id="CHEBI:15377"/>
        <dbReference type="ChEBI" id="CHEBI:15378"/>
        <dbReference type="ChEBI" id="CHEBI:28938"/>
        <dbReference type="ChEBI" id="CHEBI:57856"/>
        <dbReference type="ChEBI" id="CHEBI:57985"/>
        <dbReference type="EC" id="3.5.4.28"/>
    </reaction>
</comment>
<dbReference type="PANTHER" id="PTHR43794:SF11">
    <property type="entry name" value="AMIDOHYDROLASE-RELATED DOMAIN-CONTAINING PROTEIN"/>
    <property type="match status" value="1"/>
</dbReference>
<dbReference type="GO" id="GO:0046872">
    <property type="term" value="F:metal ion binding"/>
    <property type="evidence" value="ECO:0007669"/>
    <property type="project" value="UniProtKB-KW"/>
</dbReference>
<evidence type="ECO:0000256" key="1">
    <source>
        <dbReference type="ARBA" id="ARBA00022723"/>
    </source>
</evidence>
<comment type="function">
    <text evidence="4">Catalyzes the deamination of 5-methylthioadenosine and S-adenosyl-L-homocysteine into 5-methylthioinosine and S-inosyl-L-homocysteine, respectively. Is also able to deaminate adenosine.</text>
</comment>
<feature type="binding site" evidence="4">
    <location>
        <position position="218"/>
    </location>
    <ligand>
        <name>Zn(2+)</name>
        <dbReference type="ChEBI" id="CHEBI:29105"/>
    </ligand>
</feature>
<dbReference type="InterPro" id="IPR023512">
    <property type="entry name" value="Deaminase_MtaD/DadD"/>
</dbReference>
<feature type="binding site" evidence="4">
    <location>
        <position position="306"/>
    </location>
    <ligand>
        <name>Zn(2+)</name>
        <dbReference type="ChEBI" id="CHEBI:29105"/>
    </ligand>
</feature>